<feature type="domain" description="Barstar (barnase inhibitor)" evidence="2">
    <location>
        <begin position="6"/>
        <end position="88"/>
    </location>
</feature>
<organism evidence="3 4">
    <name type="scientific">Stenotrophomonas rhizophila</name>
    <dbReference type="NCBI Taxonomy" id="216778"/>
    <lineage>
        <taxon>Bacteria</taxon>
        <taxon>Pseudomonadati</taxon>
        <taxon>Pseudomonadota</taxon>
        <taxon>Gammaproteobacteria</taxon>
        <taxon>Lysobacterales</taxon>
        <taxon>Lysobacteraceae</taxon>
        <taxon>Stenotrophomonas</taxon>
    </lineage>
</organism>
<evidence type="ECO:0000313" key="4">
    <source>
        <dbReference type="Proteomes" id="UP000449004"/>
    </source>
</evidence>
<dbReference type="EMBL" id="WELC01000041">
    <property type="protein sequence ID" value="KAB7627710.1"/>
    <property type="molecule type" value="Genomic_DNA"/>
</dbReference>
<comment type="similarity">
    <text evidence="1">Belongs to the barstar family.</text>
</comment>
<evidence type="ECO:0000313" key="3">
    <source>
        <dbReference type="EMBL" id="KAB7627710.1"/>
    </source>
</evidence>
<dbReference type="SUPFAM" id="SSF52038">
    <property type="entry name" value="Barstar-related"/>
    <property type="match status" value="1"/>
</dbReference>
<dbReference type="InterPro" id="IPR035905">
    <property type="entry name" value="Barstar-like_sf"/>
</dbReference>
<dbReference type="InterPro" id="IPR000468">
    <property type="entry name" value="Barstar"/>
</dbReference>
<sequence>MILNKIIIDGEFINSERDFHAQIAEQLGVGVFYGRNLDALWDLLSSSIERPVELSWISSQKSALALGPRFDDIVETLRRVVEQDAQYGWEDRFSFALS</sequence>
<gene>
    <name evidence="3" type="ORF">F9K92_18175</name>
</gene>
<proteinExistence type="inferred from homology"/>
<protein>
    <submittedName>
        <fullName evidence="3">Barnase inhibitor</fullName>
    </submittedName>
</protein>
<comment type="caution">
    <text evidence="3">The sequence shown here is derived from an EMBL/GenBank/DDBJ whole genome shotgun (WGS) entry which is preliminary data.</text>
</comment>
<evidence type="ECO:0000256" key="1">
    <source>
        <dbReference type="ARBA" id="ARBA00006845"/>
    </source>
</evidence>
<dbReference type="AlphaFoldDB" id="A0A7V7YCV6"/>
<accession>A0A7V7YCV6</accession>
<name>A0A7V7YCV6_9GAMM</name>
<dbReference type="Proteomes" id="UP000449004">
    <property type="component" value="Unassembled WGS sequence"/>
</dbReference>
<dbReference type="Pfam" id="PF01337">
    <property type="entry name" value="Barstar"/>
    <property type="match status" value="1"/>
</dbReference>
<reference evidence="3 4" key="1">
    <citation type="submission" date="2019-10" db="EMBL/GenBank/DDBJ databases">
        <title>Halotolerant bacteria associated to Saharan-endemic halophytes Stipa tenacissima L. and Atriplex halimus L mitigate salt stress and promote growth of tomato plants.</title>
        <authorList>
            <person name="Dif G."/>
        </authorList>
    </citation>
    <scope>NUCLEOTIDE SEQUENCE [LARGE SCALE GENOMIC DNA]</scope>
    <source>
        <strain evidence="3 4">IS26</strain>
    </source>
</reference>
<dbReference type="Gene3D" id="3.30.370.10">
    <property type="entry name" value="Barstar-like"/>
    <property type="match status" value="1"/>
</dbReference>
<evidence type="ECO:0000259" key="2">
    <source>
        <dbReference type="Pfam" id="PF01337"/>
    </source>
</evidence>